<feature type="compositionally biased region" description="Polar residues" evidence="3">
    <location>
        <begin position="431"/>
        <end position="443"/>
    </location>
</feature>
<feature type="compositionally biased region" description="Polar residues" evidence="3">
    <location>
        <begin position="358"/>
        <end position="369"/>
    </location>
</feature>
<feature type="signal peptide" evidence="5">
    <location>
        <begin position="1"/>
        <end position="32"/>
    </location>
</feature>
<feature type="region of interest" description="Disordered" evidence="3">
    <location>
        <begin position="419"/>
        <end position="458"/>
    </location>
</feature>
<dbReference type="SUPFAM" id="SSF50965">
    <property type="entry name" value="Galactose oxidase, central domain"/>
    <property type="match status" value="1"/>
</dbReference>
<evidence type="ECO:0000256" key="3">
    <source>
        <dbReference type="SAM" id="MobiDB-lite"/>
    </source>
</evidence>
<dbReference type="SUPFAM" id="SSF117281">
    <property type="entry name" value="Kelch motif"/>
    <property type="match status" value="1"/>
</dbReference>
<dbReference type="Gene3D" id="2.120.10.80">
    <property type="entry name" value="Kelch-type beta propeller"/>
    <property type="match status" value="2"/>
</dbReference>
<keyword evidence="4" id="KW-0472">Membrane</keyword>
<gene>
    <name evidence="6" type="ORF">BGZ99_004397</name>
</gene>
<dbReference type="Pfam" id="PF24681">
    <property type="entry name" value="Kelch_KLHDC2_KLHL20_DRC7"/>
    <property type="match status" value="1"/>
</dbReference>
<keyword evidence="4" id="KW-1133">Transmembrane helix</keyword>
<dbReference type="OrthoDB" id="10251809at2759"/>
<keyword evidence="5" id="KW-0732">Signal</keyword>
<keyword evidence="7" id="KW-1185">Reference proteome</keyword>
<evidence type="ECO:0000313" key="7">
    <source>
        <dbReference type="Proteomes" id="UP000738325"/>
    </source>
</evidence>
<dbReference type="CDD" id="cd12087">
    <property type="entry name" value="TM_EGFR-like"/>
    <property type="match status" value="1"/>
</dbReference>
<feature type="region of interest" description="Disordered" evidence="3">
    <location>
        <begin position="358"/>
        <end position="380"/>
    </location>
</feature>
<keyword evidence="4" id="KW-0812">Transmembrane</keyword>
<feature type="compositionally biased region" description="Low complexity" evidence="3">
    <location>
        <begin position="370"/>
        <end position="380"/>
    </location>
</feature>
<comment type="caution">
    <text evidence="6">The sequence shown here is derived from an EMBL/GenBank/DDBJ whole genome shotgun (WGS) entry which is preliminary data.</text>
</comment>
<dbReference type="InterPro" id="IPR015915">
    <property type="entry name" value="Kelch-typ_b-propeller"/>
</dbReference>
<dbReference type="PANTHER" id="PTHR47435">
    <property type="entry name" value="KELCH REPEAT PROTEIN (AFU_ORTHOLOGUE AFUA_5G12780)"/>
    <property type="match status" value="1"/>
</dbReference>
<feature type="region of interest" description="Disordered" evidence="3">
    <location>
        <begin position="695"/>
        <end position="754"/>
    </location>
</feature>
<keyword evidence="2" id="KW-0408">Iron</keyword>
<feature type="compositionally biased region" description="Low complexity" evidence="3">
    <location>
        <begin position="695"/>
        <end position="708"/>
    </location>
</feature>
<protein>
    <recommendedName>
        <fullName evidence="8">Galactose oxidase</fullName>
    </recommendedName>
</protein>
<dbReference type="EMBL" id="JAAAIP010000275">
    <property type="protein sequence ID" value="KAG0320625.1"/>
    <property type="molecule type" value="Genomic_DNA"/>
</dbReference>
<sequence>MPALSLRGARSIMINAITLLTLTLSLLLTVRADQPSPVQEFAFARLGSKLLVYGGKYASNNSIVNITGQLYALDLSTSWPVASAPWTSLTPGVSNYFMQGASTPNNQTLQVFMVGPNNTFVISRYSLNTNSWDPSPTVLLPDTDYRNGMRSITDPASGLVYINAFQNMDVFNPSTSTIALSSIPANVFSTRLFSGATYVKSRNSIMYYGGETNIITFDPTATAVTEYSLTTHAWSNFTTVGQPPQPRSDFCMTSSEDGNTVIVFGGRIDTNMSATPPSNYTGTLHLLNTQTGAWTQAPSGETRLYMACLVVGDQFLAWGGFDGLNTHTGPPVVFSLTTGQWVTSYTAPDYYLNAPKTTTGGTLPTNRPNSPSTSAPATSSSKNLGAILGGVFGGLLVIALAGVIYMYLKRREDKIRYGLAPKQQNEEHTDANSPQMTSLQHPSGSVRDPQDASSLGTSGAIFVSPIDDKLQYTVSHKDSSPPMTSPHSFGSQPGQPVMYIPNAPYGAAGLSSLPTQAAFVPVGGNGYIAYTTPLSAGAPDLGMYASTGVNAYANQQYSPYGTPMYATGPIPGTHVGVLPVSSGVSAYVEPHYPAYSAPVFASTIAPSHGSMESGGISYIHNGSQSVPVTIGPNGQMYVANPPVMYQPSPPTSGANVSSVGGVGGVSPAERNAYVEGQSGSALTLSPDASRFGTTSPGYSSYSGLSSSPNFDTSRAASSGDVAMTGKTSLDTPPLSSNNMINTGSPSAPSIPRRPVQSENVYYTATVTPTSAPPPTGHD</sequence>
<feature type="compositionally biased region" description="Polar residues" evidence="3">
    <location>
        <begin position="725"/>
        <end position="747"/>
    </location>
</feature>
<reference evidence="6" key="1">
    <citation type="journal article" date="2020" name="Fungal Divers.">
        <title>Resolving the Mortierellaceae phylogeny through synthesis of multi-gene phylogenetics and phylogenomics.</title>
        <authorList>
            <person name="Vandepol N."/>
            <person name="Liber J."/>
            <person name="Desiro A."/>
            <person name="Na H."/>
            <person name="Kennedy M."/>
            <person name="Barry K."/>
            <person name="Grigoriev I.V."/>
            <person name="Miller A.N."/>
            <person name="O'Donnell K."/>
            <person name="Stajich J.E."/>
            <person name="Bonito G."/>
        </authorList>
    </citation>
    <scope>NUCLEOTIDE SEQUENCE</scope>
    <source>
        <strain evidence="6">REB-010B</strain>
    </source>
</reference>
<evidence type="ECO:0008006" key="8">
    <source>
        <dbReference type="Google" id="ProtNLM"/>
    </source>
</evidence>
<evidence type="ECO:0000256" key="1">
    <source>
        <dbReference type="ARBA" id="ARBA00022737"/>
    </source>
</evidence>
<keyword evidence="1" id="KW-0677">Repeat</keyword>
<evidence type="ECO:0000256" key="5">
    <source>
        <dbReference type="SAM" id="SignalP"/>
    </source>
</evidence>
<proteinExistence type="predicted"/>
<organism evidence="6 7">
    <name type="scientific">Dissophora globulifera</name>
    <dbReference type="NCBI Taxonomy" id="979702"/>
    <lineage>
        <taxon>Eukaryota</taxon>
        <taxon>Fungi</taxon>
        <taxon>Fungi incertae sedis</taxon>
        <taxon>Mucoromycota</taxon>
        <taxon>Mortierellomycotina</taxon>
        <taxon>Mortierellomycetes</taxon>
        <taxon>Mortierellales</taxon>
        <taxon>Mortierellaceae</taxon>
        <taxon>Dissophora</taxon>
    </lineage>
</organism>
<dbReference type="InterPro" id="IPR011043">
    <property type="entry name" value="Gal_Oxase/kelch_b-propeller"/>
</dbReference>
<accession>A0A9P6RI34</accession>
<dbReference type="PANTHER" id="PTHR47435:SF4">
    <property type="entry name" value="KELCH REPEAT PROTEIN (AFU_ORTHOLOGUE AFUA_5G12780)"/>
    <property type="match status" value="1"/>
</dbReference>
<feature type="chain" id="PRO_5040504236" description="Galactose oxidase" evidence="5">
    <location>
        <begin position="33"/>
        <end position="778"/>
    </location>
</feature>
<dbReference type="AlphaFoldDB" id="A0A9P6RI34"/>
<dbReference type="Proteomes" id="UP000738325">
    <property type="component" value="Unassembled WGS sequence"/>
</dbReference>
<evidence type="ECO:0000313" key="6">
    <source>
        <dbReference type="EMBL" id="KAG0320625.1"/>
    </source>
</evidence>
<name>A0A9P6RI34_9FUNG</name>
<dbReference type="GO" id="GO:0019760">
    <property type="term" value="P:glucosinolate metabolic process"/>
    <property type="evidence" value="ECO:0007669"/>
    <property type="project" value="UniProtKB-ARBA"/>
</dbReference>
<feature type="transmembrane region" description="Helical" evidence="4">
    <location>
        <begin position="384"/>
        <end position="408"/>
    </location>
</feature>
<evidence type="ECO:0000256" key="4">
    <source>
        <dbReference type="SAM" id="Phobius"/>
    </source>
</evidence>
<evidence type="ECO:0000256" key="2">
    <source>
        <dbReference type="ARBA" id="ARBA00023004"/>
    </source>
</evidence>